<accession>A0A377JIX8</accession>
<evidence type="ECO:0000313" key="2">
    <source>
        <dbReference type="Proteomes" id="UP000254186"/>
    </source>
</evidence>
<evidence type="ECO:0000313" key="1">
    <source>
        <dbReference type="EMBL" id="STP03693.1"/>
    </source>
</evidence>
<dbReference type="AlphaFoldDB" id="A0A377JIX8"/>
<gene>
    <name evidence="1" type="ORF">NCTC10672_00950</name>
</gene>
<proteinExistence type="predicted"/>
<name>A0A377JIX8_HAEPA</name>
<reference evidence="1 2" key="1">
    <citation type="submission" date="2018-06" db="EMBL/GenBank/DDBJ databases">
        <authorList>
            <consortium name="Pathogen Informatics"/>
            <person name="Doyle S."/>
        </authorList>
    </citation>
    <scope>NUCLEOTIDE SEQUENCE [LARGE SCALE GENOMIC DNA]</scope>
    <source>
        <strain evidence="1 2">NCTC10672</strain>
    </source>
</reference>
<dbReference type="EMBL" id="UGHY01000002">
    <property type="protein sequence ID" value="STP03693.1"/>
    <property type="molecule type" value="Genomic_DNA"/>
</dbReference>
<sequence>MYNFATMMETPIRKFVSNEKKTIYLKEFISSDINTDIHISTSSNIPIEILNNRNFEKELVSEFQDKFINFMMFDEINEDYSVSIELELLNYFNKNSYVTGQWFSNLFRDFISEPRVLINLLKIIAKLGHKKIPNAHVCVMSLLANKDVEIKDFAIRVFESWADPESLKILDNTVVTPEWLESYRKLVVKDLKTCFTN</sequence>
<dbReference type="Proteomes" id="UP000254186">
    <property type="component" value="Unassembled WGS sequence"/>
</dbReference>
<dbReference type="RefSeq" id="WP_049363999.1">
    <property type="nucleotide sequence ID" value="NZ_JVSB01000042.1"/>
</dbReference>
<protein>
    <submittedName>
        <fullName evidence="1">Uncharacterized protein</fullName>
    </submittedName>
</protein>
<organism evidence="1 2">
    <name type="scientific">Haemophilus parainfluenzae</name>
    <dbReference type="NCBI Taxonomy" id="729"/>
    <lineage>
        <taxon>Bacteria</taxon>
        <taxon>Pseudomonadati</taxon>
        <taxon>Pseudomonadota</taxon>
        <taxon>Gammaproteobacteria</taxon>
        <taxon>Pasteurellales</taxon>
        <taxon>Pasteurellaceae</taxon>
        <taxon>Haemophilus</taxon>
    </lineage>
</organism>